<dbReference type="Proteomes" id="UP000295733">
    <property type="component" value="Unassembled WGS sequence"/>
</dbReference>
<dbReference type="OrthoDB" id="7308154at2"/>
<feature type="signal peptide" evidence="2">
    <location>
        <begin position="1"/>
        <end position="20"/>
    </location>
</feature>
<reference evidence="3 4" key="1">
    <citation type="submission" date="2019-03" db="EMBL/GenBank/DDBJ databases">
        <title>Genomic Encyclopedia of Type Strains, Phase IV (KMG-IV): sequencing the most valuable type-strain genomes for metagenomic binning, comparative biology and taxonomic classification.</title>
        <authorList>
            <person name="Goeker M."/>
        </authorList>
    </citation>
    <scope>NUCLEOTIDE SEQUENCE [LARGE SCALE GENOMIC DNA]</scope>
    <source>
        <strain evidence="3 4">DSM 2781</strain>
    </source>
</reference>
<feature type="chain" id="PRO_5020259041" description="AAA+ family ATPase" evidence="2">
    <location>
        <begin position="21"/>
        <end position="114"/>
    </location>
</feature>
<keyword evidence="4" id="KW-1185">Reference proteome</keyword>
<evidence type="ECO:0008006" key="5">
    <source>
        <dbReference type="Google" id="ProtNLM"/>
    </source>
</evidence>
<dbReference type="EMBL" id="SLXL01000002">
    <property type="protein sequence ID" value="TCP26375.1"/>
    <property type="molecule type" value="Genomic_DNA"/>
</dbReference>
<dbReference type="RefSeq" id="WP_132600314.1">
    <property type="nucleotide sequence ID" value="NZ_NRRP01000008.1"/>
</dbReference>
<evidence type="ECO:0000313" key="4">
    <source>
        <dbReference type="Proteomes" id="UP000295733"/>
    </source>
</evidence>
<comment type="caution">
    <text evidence="3">The sequence shown here is derived from an EMBL/GenBank/DDBJ whole genome shotgun (WGS) entry which is preliminary data.</text>
</comment>
<feature type="region of interest" description="Disordered" evidence="1">
    <location>
        <begin position="91"/>
        <end position="114"/>
    </location>
</feature>
<keyword evidence="2" id="KW-0732">Signal</keyword>
<evidence type="ECO:0000313" key="3">
    <source>
        <dbReference type="EMBL" id="TCP26375.1"/>
    </source>
</evidence>
<accession>A0A4R2NY63</accession>
<protein>
    <recommendedName>
        <fullName evidence="5">AAA+ family ATPase</fullName>
    </recommendedName>
</protein>
<gene>
    <name evidence="3" type="ORF">EV656_102340</name>
</gene>
<evidence type="ECO:0000256" key="2">
    <source>
        <dbReference type="SAM" id="SignalP"/>
    </source>
</evidence>
<organism evidence="3 4">
    <name type="scientific">Rhodovulum adriaticum</name>
    <name type="common">Rhodopseudomonas adriatica</name>
    <dbReference type="NCBI Taxonomy" id="35804"/>
    <lineage>
        <taxon>Bacteria</taxon>
        <taxon>Pseudomonadati</taxon>
        <taxon>Pseudomonadota</taxon>
        <taxon>Alphaproteobacteria</taxon>
        <taxon>Rhodobacterales</taxon>
        <taxon>Paracoccaceae</taxon>
        <taxon>Rhodovulum</taxon>
    </lineage>
</organism>
<sequence>MKRIAALTLAALVTLSPAAAQEAEEPGDLREGMDLLNEGMRLFLRGLGDELEPRMRALVEEMEPAMTRLMELIDDIDAYHLPEKLPNGDIIIRRKQQGEGGDLPPVGPDGEVEL</sequence>
<evidence type="ECO:0000256" key="1">
    <source>
        <dbReference type="SAM" id="MobiDB-lite"/>
    </source>
</evidence>
<dbReference type="AlphaFoldDB" id="A0A4R2NY63"/>
<proteinExistence type="predicted"/>
<name>A0A4R2NY63_RHOAD</name>